<keyword evidence="3" id="KW-1185">Reference proteome</keyword>
<proteinExistence type="predicted"/>
<dbReference type="EMBL" id="JAEFCI010005598">
    <property type="protein sequence ID" value="KAG5460197.1"/>
    <property type="molecule type" value="Genomic_DNA"/>
</dbReference>
<evidence type="ECO:0000313" key="2">
    <source>
        <dbReference type="EMBL" id="KAG5460197.1"/>
    </source>
</evidence>
<sequence>TFVTTLKACLPNVIPVILKCAPDFPDSHGEARFTPHGPRSGPARLQERKRKRAARLSLDTGGRRSLLPASQGRLEKRLVEKASESGIPGAREPPRKKRRLGICASDPQRSRHPRAVTPMVRDLAVFGVCPEGETSPDTPLFSCFALFRSLGARAEKPPPRSATGRLRRGAVAVP</sequence>
<dbReference type="AlphaFoldDB" id="A0A8H7ZVV9"/>
<organism evidence="2 3">
    <name type="scientific">Olpidium bornovanus</name>
    <dbReference type="NCBI Taxonomy" id="278681"/>
    <lineage>
        <taxon>Eukaryota</taxon>
        <taxon>Fungi</taxon>
        <taxon>Fungi incertae sedis</taxon>
        <taxon>Olpidiomycota</taxon>
        <taxon>Olpidiomycotina</taxon>
        <taxon>Olpidiomycetes</taxon>
        <taxon>Olpidiales</taxon>
        <taxon>Olpidiaceae</taxon>
        <taxon>Olpidium</taxon>
    </lineage>
</organism>
<evidence type="ECO:0000313" key="3">
    <source>
        <dbReference type="Proteomes" id="UP000673691"/>
    </source>
</evidence>
<name>A0A8H7ZVV9_9FUNG</name>
<accession>A0A8H7ZVV9</accession>
<comment type="caution">
    <text evidence="2">The sequence shown here is derived from an EMBL/GenBank/DDBJ whole genome shotgun (WGS) entry which is preliminary data.</text>
</comment>
<feature type="region of interest" description="Disordered" evidence="1">
    <location>
        <begin position="29"/>
        <end position="99"/>
    </location>
</feature>
<feature type="non-terminal residue" evidence="2">
    <location>
        <position position="174"/>
    </location>
</feature>
<gene>
    <name evidence="2" type="ORF">BJ554DRAFT_7787</name>
</gene>
<protein>
    <submittedName>
        <fullName evidence="2">Uncharacterized protein</fullName>
    </submittedName>
</protein>
<evidence type="ECO:0000256" key="1">
    <source>
        <dbReference type="SAM" id="MobiDB-lite"/>
    </source>
</evidence>
<feature type="non-terminal residue" evidence="2">
    <location>
        <position position="1"/>
    </location>
</feature>
<feature type="compositionally biased region" description="Basic and acidic residues" evidence="1">
    <location>
        <begin position="73"/>
        <end position="83"/>
    </location>
</feature>
<dbReference type="Proteomes" id="UP000673691">
    <property type="component" value="Unassembled WGS sequence"/>
</dbReference>
<feature type="region of interest" description="Disordered" evidence="1">
    <location>
        <begin position="154"/>
        <end position="174"/>
    </location>
</feature>
<reference evidence="2 3" key="1">
    <citation type="journal article" name="Sci. Rep.">
        <title>Genome-scale phylogenetic analyses confirm Olpidium as the closest living zoosporic fungus to the non-flagellated, terrestrial fungi.</title>
        <authorList>
            <person name="Chang Y."/>
            <person name="Rochon D."/>
            <person name="Sekimoto S."/>
            <person name="Wang Y."/>
            <person name="Chovatia M."/>
            <person name="Sandor L."/>
            <person name="Salamov A."/>
            <person name="Grigoriev I.V."/>
            <person name="Stajich J.E."/>
            <person name="Spatafora J.W."/>
        </authorList>
    </citation>
    <scope>NUCLEOTIDE SEQUENCE [LARGE SCALE GENOMIC DNA]</scope>
    <source>
        <strain evidence="2">S191</strain>
    </source>
</reference>